<gene>
    <name evidence="3" type="ORF">HEP34_001398</name>
</gene>
<reference evidence="3 4" key="1">
    <citation type="submission" date="2020-04" db="EMBL/GenBank/DDBJ databases">
        <authorList>
            <consortium name="GenomeTrakr network: Whole genome sequencing for foodborne pathogen traceback"/>
        </authorList>
    </citation>
    <scope>NUCLEOTIDE SEQUENCE [LARGE SCALE GENOMIC DNA]</scope>
    <source>
        <strain evidence="3 4">PSU-2464</strain>
    </source>
</reference>
<protein>
    <submittedName>
        <fullName evidence="3">Tail fiber domain-containing protein</fullName>
    </submittedName>
</protein>
<dbReference type="PROSITE" id="PS51688">
    <property type="entry name" value="ICA"/>
    <property type="match status" value="1"/>
</dbReference>
<evidence type="ECO:0000256" key="1">
    <source>
        <dbReference type="SAM" id="Coils"/>
    </source>
</evidence>
<evidence type="ECO:0000259" key="2">
    <source>
        <dbReference type="PROSITE" id="PS51688"/>
    </source>
</evidence>
<comment type="caution">
    <text evidence="3">The sequence shown here is derived from an EMBL/GenBank/DDBJ whole genome shotgun (WGS) entry which is preliminary data.</text>
</comment>
<dbReference type="InterPro" id="IPR030392">
    <property type="entry name" value="S74_ICA"/>
</dbReference>
<feature type="coiled-coil region" evidence="1">
    <location>
        <begin position="145"/>
        <end position="172"/>
    </location>
</feature>
<feature type="non-terminal residue" evidence="3">
    <location>
        <position position="1"/>
    </location>
</feature>
<proteinExistence type="predicted"/>
<dbReference type="Proteomes" id="UP000519182">
    <property type="component" value="Unassembled WGS sequence"/>
</dbReference>
<name>A0A8S7XZA8_ECOLX</name>
<keyword evidence="1" id="KW-0175">Coiled coil</keyword>
<feature type="domain" description="Peptidase S74" evidence="2">
    <location>
        <begin position="57"/>
        <end position="159"/>
    </location>
</feature>
<sequence>AYAGVTAQLWGNTSRPVVYEVGVDGGAYMFYAQKNTDNTYMLSVNGACHATAFNQHSDRDLKDNIQVIDNATDRIRKMNGYTYTLKENGMPYAGVIAQEALEAIPEVVGSAMKYQDGASGSEGEEGERYYTVDYSGVTGLLVQVARESDDRITALEEENAELRQRLSAIEAALASK</sequence>
<evidence type="ECO:0000313" key="3">
    <source>
        <dbReference type="EMBL" id="EFM1445104.1"/>
    </source>
</evidence>
<dbReference type="EMBL" id="AATJYL010000009">
    <property type="protein sequence ID" value="EFM1445104.1"/>
    <property type="molecule type" value="Genomic_DNA"/>
</dbReference>
<dbReference type="AlphaFoldDB" id="A0A8S7XZA8"/>
<organism evidence="3 4">
    <name type="scientific">Escherichia coli</name>
    <dbReference type="NCBI Taxonomy" id="562"/>
    <lineage>
        <taxon>Bacteria</taxon>
        <taxon>Pseudomonadati</taxon>
        <taxon>Pseudomonadota</taxon>
        <taxon>Gammaproteobacteria</taxon>
        <taxon>Enterobacterales</taxon>
        <taxon>Enterobacteriaceae</taxon>
        <taxon>Escherichia</taxon>
    </lineage>
</organism>
<accession>A0A8S7XZA8</accession>
<dbReference type="Pfam" id="PF13884">
    <property type="entry name" value="Peptidase_S74"/>
    <property type="match status" value="1"/>
</dbReference>
<evidence type="ECO:0000313" key="4">
    <source>
        <dbReference type="Proteomes" id="UP000519182"/>
    </source>
</evidence>